<feature type="compositionally biased region" description="Basic and acidic residues" evidence="1">
    <location>
        <begin position="248"/>
        <end position="265"/>
    </location>
</feature>
<comment type="caution">
    <text evidence="4">The sequence shown here is derived from an EMBL/GenBank/DDBJ whole genome shotgun (WGS) entry which is preliminary data.</text>
</comment>
<evidence type="ECO:0000256" key="2">
    <source>
        <dbReference type="SAM" id="Phobius"/>
    </source>
</evidence>
<keyword evidence="2" id="KW-0812">Transmembrane</keyword>
<dbReference type="PANTHER" id="PTHR33098">
    <property type="entry name" value="COTTON FIBER (DUF761)"/>
    <property type="match status" value="1"/>
</dbReference>
<accession>A0AA88DPY3</accession>
<proteinExistence type="predicted"/>
<keyword evidence="2" id="KW-0472">Membrane</keyword>
<dbReference type="InterPro" id="IPR025520">
    <property type="entry name" value="DUF4408"/>
</dbReference>
<sequence length="337" mass="39160">MNGFEKSGKYERAIWGSKVLLVAVGMVWSVILVKTTVIPYFNHVTFSILPELWLSFRSWVSPLYIYLVLNFIIFAIAATSTFPYSHSHNSKQSSSSSSSTEYYPNNKPTRTSHNQKYLINLDKNCSISNSNGRIISWRSFHFLQEKKPVAGDPSPEINFKENPTDERIEENQYYENNNNGKRDRVEMNIDEVVFVSKDNEVSVSGDESTNDDLDEYSTLEATWKAIMERKGKAEEEARQLQPRTTLARADHDNDDDQIKMEGEDHHGTEKNMMMMGRKWEKLSESLRLRIDKSIGDEEEEFNKRAEAFINKVNNDIRLQRLESDQRFIDMVNRGLHY</sequence>
<dbReference type="Pfam" id="PF14364">
    <property type="entry name" value="DUF4408"/>
    <property type="match status" value="1"/>
</dbReference>
<evidence type="ECO:0000259" key="3">
    <source>
        <dbReference type="Pfam" id="PF14364"/>
    </source>
</evidence>
<dbReference type="Pfam" id="PF05553">
    <property type="entry name" value="DUF761"/>
    <property type="match status" value="1"/>
</dbReference>
<dbReference type="AlphaFoldDB" id="A0AA88DPY3"/>
<feature type="compositionally biased region" description="Low complexity" evidence="1">
    <location>
        <begin position="88"/>
        <end position="99"/>
    </location>
</feature>
<evidence type="ECO:0000313" key="4">
    <source>
        <dbReference type="EMBL" id="GMN59303.1"/>
    </source>
</evidence>
<feature type="region of interest" description="Disordered" evidence="1">
    <location>
        <begin position="233"/>
        <end position="265"/>
    </location>
</feature>
<feature type="region of interest" description="Disordered" evidence="1">
    <location>
        <begin position="88"/>
        <end position="111"/>
    </location>
</feature>
<feature type="transmembrane region" description="Helical" evidence="2">
    <location>
        <begin position="63"/>
        <end position="84"/>
    </location>
</feature>
<dbReference type="Proteomes" id="UP001187192">
    <property type="component" value="Unassembled WGS sequence"/>
</dbReference>
<evidence type="ECO:0000256" key="1">
    <source>
        <dbReference type="SAM" id="MobiDB-lite"/>
    </source>
</evidence>
<feature type="transmembrane region" description="Helical" evidence="2">
    <location>
        <begin position="20"/>
        <end position="43"/>
    </location>
</feature>
<dbReference type="PANTHER" id="PTHR33098:SF114">
    <property type="entry name" value="DUF4408 DOMAIN-CONTAINING PROTEIN"/>
    <property type="match status" value="1"/>
</dbReference>
<dbReference type="EMBL" id="BTGU01000086">
    <property type="protein sequence ID" value="GMN59303.1"/>
    <property type="molecule type" value="Genomic_DNA"/>
</dbReference>
<protein>
    <recommendedName>
        <fullName evidence="3">DUF4408 domain-containing protein</fullName>
    </recommendedName>
</protein>
<dbReference type="InterPro" id="IPR008480">
    <property type="entry name" value="DUF761_pln"/>
</dbReference>
<name>A0AA88DPY3_FICCA</name>
<keyword evidence="2" id="KW-1133">Transmembrane helix</keyword>
<organism evidence="4 5">
    <name type="scientific">Ficus carica</name>
    <name type="common">Common fig</name>
    <dbReference type="NCBI Taxonomy" id="3494"/>
    <lineage>
        <taxon>Eukaryota</taxon>
        <taxon>Viridiplantae</taxon>
        <taxon>Streptophyta</taxon>
        <taxon>Embryophyta</taxon>
        <taxon>Tracheophyta</taxon>
        <taxon>Spermatophyta</taxon>
        <taxon>Magnoliopsida</taxon>
        <taxon>eudicotyledons</taxon>
        <taxon>Gunneridae</taxon>
        <taxon>Pentapetalae</taxon>
        <taxon>rosids</taxon>
        <taxon>fabids</taxon>
        <taxon>Rosales</taxon>
        <taxon>Moraceae</taxon>
        <taxon>Ficeae</taxon>
        <taxon>Ficus</taxon>
    </lineage>
</organism>
<feature type="compositionally biased region" description="Polar residues" evidence="1">
    <location>
        <begin position="100"/>
        <end position="111"/>
    </location>
</feature>
<gene>
    <name evidence="4" type="ORF">TIFTF001_028393</name>
</gene>
<feature type="domain" description="DUF4408" evidence="3">
    <location>
        <begin position="50"/>
        <end position="82"/>
    </location>
</feature>
<evidence type="ECO:0000313" key="5">
    <source>
        <dbReference type="Proteomes" id="UP001187192"/>
    </source>
</evidence>
<reference evidence="4" key="1">
    <citation type="submission" date="2023-07" db="EMBL/GenBank/DDBJ databases">
        <title>draft genome sequence of fig (Ficus carica).</title>
        <authorList>
            <person name="Takahashi T."/>
            <person name="Nishimura K."/>
        </authorList>
    </citation>
    <scope>NUCLEOTIDE SEQUENCE</scope>
</reference>
<keyword evidence="5" id="KW-1185">Reference proteome</keyword>